<evidence type="ECO:0000313" key="2">
    <source>
        <dbReference type="Proteomes" id="UP000837801"/>
    </source>
</evidence>
<comment type="caution">
    <text evidence="1">The sequence shown here is derived from an EMBL/GenBank/DDBJ whole genome shotgun (WGS) entry which is preliminary data.</text>
</comment>
<dbReference type="GO" id="GO:0000935">
    <property type="term" value="C:division septum"/>
    <property type="evidence" value="ECO:0007669"/>
    <property type="project" value="TreeGrafter"/>
</dbReference>
<dbReference type="PANTHER" id="PTHR36419">
    <property type="entry name" value="ARRESTIN FAMILY PROTEIN 1"/>
    <property type="match status" value="1"/>
</dbReference>
<reference evidence="1" key="1">
    <citation type="submission" date="2022-03" db="EMBL/GenBank/DDBJ databases">
        <authorList>
            <person name="Legras J.-L."/>
            <person name="Devillers H."/>
            <person name="Grondin C."/>
        </authorList>
    </citation>
    <scope>NUCLEOTIDE SEQUENCE</scope>
    <source>
        <strain evidence="1">CLIB 1423</strain>
    </source>
</reference>
<dbReference type="EMBL" id="CAKXYY010000005">
    <property type="protein sequence ID" value="CAH2351960.1"/>
    <property type="molecule type" value="Genomic_DNA"/>
</dbReference>
<evidence type="ECO:0008006" key="3">
    <source>
        <dbReference type="Google" id="ProtNLM"/>
    </source>
</evidence>
<protein>
    <recommendedName>
        <fullName evidence="3">Arrestin C-terminal-like domain-containing protein</fullName>
    </recommendedName>
</protein>
<dbReference type="GO" id="GO:0000917">
    <property type="term" value="P:division septum assembly"/>
    <property type="evidence" value="ECO:0007669"/>
    <property type="project" value="TreeGrafter"/>
</dbReference>
<dbReference type="OrthoDB" id="4001642at2759"/>
<proteinExistence type="predicted"/>
<sequence length="476" mass="53529">MVNTNPGVSVSLRASSQSIVHGCPGVPRSIPRIETVVELRPVNGRPFHLRAVVIELRTIQKISVPTTLGSQDTFREYKVYEDVVFSPTVGSFSQELLGVDIPILFTIPREISSSGMAPLWSASVSHRLCVKVFLGNSYNAETTHMETFPVVIKLYDTLPLYRQYNEPLVRQVISPDNQVEVNLLMPITAVGPKDIFSIDVSIKANALHNRVSKFLKLKELTFQIKEILECHEGGLPARKEAKLLSDHKDFSGIKEKLTSSQSIRCQFNVAFPVENDSLHIYDSSRSNNDDTGNFNHNSNYYGNLEYNSQNNITEDAFSGLDGLGSSSSATVTSANIAKYNIMDKLDEGIPLTHVQGFTSSGKLFSLRYEVVLKIKLAHSKDMDLRIPLTVSPFDRKSSAYLLNWIKKECEMAAQLFGREMVNWFIQNESRANDILRKRYLAPPILYKNTRNDWIRLGFNGDAFGGRHPSKMVEYID</sequence>
<name>A0A9P0QNH2_9ASCO</name>
<accession>A0A9P0QNH2</accession>
<keyword evidence="2" id="KW-1185">Reference proteome</keyword>
<evidence type="ECO:0000313" key="1">
    <source>
        <dbReference type="EMBL" id="CAH2351960.1"/>
    </source>
</evidence>
<dbReference type="AlphaFoldDB" id="A0A9P0QNH2"/>
<organism evidence="1 2">
    <name type="scientific">[Candida] railenensis</name>
    <dbReference type="NCBI Taxonomy" id="45579"/>
    <lineage>
        <taxon>Eukaryota</taxon>
        <taxon>Fungi</taxon>
        <taxon>Dikarya</taxon>
        <taxon>Ascomycota</taxon>
        <taxon>Saccharomycotina</taxon>
        <taxon>Pichiomycetes</taxon>
        <taxon>Debaryomycetaceae</taxon>
        <taxon>Kurtzmaniella</taxon>
    </lineage>
</organism>
<gene>
    <name evidence="1" type="ORF">CLIB1423_05S02322</name>
</gene>
<dbReference type="PANTHER" id="PTHR36419:SF1">
    <property type="entry name" value="RHO1 GEF LOCALIZING PROTEIN 1"/>
    <property type="match status" value="1"/>
</dbReference>
<dbReference type="Proteomes" id="UP000837801">
    <property type="component" value="Unassembled WGS sequence"/>
</dbReference>
<dbReference type="InterPro" id="IPR053060">
    <property type="entry name" value="Cytokinesis_Signaling_Reg"/>
</dbReference>